<reference evidence="1 2" key="1">
    <citation type="journal article" date="2019" name="Int. J. Syst. Evol. Microbiol.">
        <title>The Global Catalogue of Microorganisms (GCM) 10K type strain sequencing project: providing services to taxonomists for standard genome sequencing and annotation.</title>
        <authorList>
            <consortium name="The Broad Institute Genomics Platform"/>
            <consortium name="The Broad Institute Genome Sequencing Center for Infectious Disease"/>
            <person name="Wu L."/>
            <person name="Ma J."/>
        </authorList>
    </citation>
    <scope>NUCLEOTIDE SEQUENCE [LARGE SCALE GENOMIC DNA]</scope>
    <source>
        <strain evidence="1 2">JCM 12696</strain>
    </source>
</reference>
<evidence type="ECO:0000313" key="1">
    <source>
        <dbReference type="EMBL" id="GAA1170865.1"/>
    </source>
</evidence>
<protein>
    <submittedName>
        <fullName evidence="1">Vms1/Ankzf1 family peptidyl-tRNA hydrolase</fullName>
    </submittedName>
</protein>
<gene>
    <name evidence="1" type="ORF">GCM10009654_30100</name>
</gene>
<dbReference type="InterPro" id="IPR040701">
    <property type="entry name" value="Bact_RF_family2"/>
</dbReference>
<organism evidence="1 2">
    <name type="scientific">Streptomyces hebeiensis</name>
    <dbReference type="NCBI Taxonomy" id="229486"/>
    <lineage>
        <taxon>Bacteria</taxon>
        <taxon>Bacillati</taxon>
        <taxon>Actinomycetota</taxon>
        <taxon>Actinomycetes</taxon>
        <taxon>Kitasatosporales</taxon>
        <taxon>Streptomycetaceae</taxon>
        <taxon>Streptomyces</taxon>
    </lineage>
</organism>
<keyword evidence="1" id="KW-0378">Hydrolase</keyword>
<keyword evidence="2" id="KW-1185">Reference proteome</keyword>
<name>A0ABN1UVE9_9ACTN</name>
<dbReference type="RefSeq" id="WP_344275876.1">
    <property type="nucleotide sequence ID" value="NZ_BAAAKV010000024.1"/>
</dbReference>
<dbReference type="GO" id="GO:0016787">
    <property type="term" value="F:hydrolase activity"/>
    <property type="evidence" value="ECO:0007669"/>
    <property type="project" value="UniProtKB-KW"/>
</dbReference>
<dbReference type="Proteomes" id="UP001501371">
    <property type="component" value="Unassembled WGS sequence"/>
</dbReference>
<sequence length="378" mass="40041">MQLSLLQPITDRPGPWASVYADVSHTTEDAAKQRELSANDMASRLTALGADRATRDAVHEALADGPGRGEPGARAGRALFATDGEVVLDAPLPGPPAAPFATWSPVARVAPLVEATGGRSPCLVAFVDRTGADFILRDDTGGDQPAGGVEGETWPVHRTATADWSERHFQTRVENTWERNAGEIARAAQEAYENSGAAVLLLAGDPRERRSVYDKLPKPLRSVTYESEHGGRAAGADSVRLERDIAQVRAVHERERTAEVMGRFHAGEGPRTDGGGTPYAASGVPALVEAAREHRIDTLLIAPHAADANREVWVGPRADQVASRSSEVPYLGEVRPASGRADDALLRAAAASGAETVVVRDPEDAPAGGLGAILRWNH</sequence>
<evidence type="ECO:0000313" key="2">
    <source>
        <dbReference type="Proteomes" id="UP001501371"/>
    </source>
</evidence>
<accession>A0ABN1UVE9</accession>
<comment type="caution">
    <text evidence="1">The sequence shown here is derived from an EMBL/GenBank/DDBJ whole genome shotgun (WGS) entry which is preliminary data.</text>
</comment>
<proteinExistence type="predicted"/>
<dbReference type="Pfam" id="PF18844">
    <property type="entry name" value="baeRF_family2"/>
    <property type="match status" value="1"/>
</dbReference>
<dbReference type="EMBL" id="BAAAKV010000024">
    <property type="protein sequence ID" value="GAA1170865.1"/>
    <property type="molecule type" value="Genomic_DNA"/>
</dbReference>